<protein>
    <submittedName>
        <fullName evidence="1">Uncharacterized protein</fullName>
    </submittedName>
</protein>
<evidence type="ECO:0000313" key="2">
    <source>
        <dbReference type="Proteomes" id="UP001551695"/>
    </source>
</evidence>
<sequence>MSTAVDLDLVRYRATDDVLACQISGKQLRRLVRTTVGLSDESIELLTQLSERLRTAEGALPDPAMI</sequence>
<keyword evidence="2" id="KW-1185">Reference proteome</keyword>
<dbReference type="RefSeq" id="WP_157978785.1">
    <property type="nucleotide sequence ID" value="NZ_JBEXKW010000010.1"/>
</dbReference>
<dbReference type="Proteomes" id="UP001551695">
    <property type="component" value="Unassembled WGS sequence"/>
</dbReference>
<comment type="caution">
    <text evidence="1">The sequence shown here is derived from an EMBL/GenBank/DDBJ whole genome shotgun (WGS) entry which is preliminary data.</text>
</comment>
<accession>A0ABV3FTW0</accession>
<reference evidence="1 2" key="1">
    <citation type="submission" date="2024-06" db="EMBL/GenBank/DDBJ databases">
        <title>The Natural Products Discovery Center: Release of the First 8490 Sequenced Strains for Exploring Actinobacteria Biosynthetic Diversity.</title>
        <authorList>
            <person name="Kalkreuter E."/>
            <person name="Kautsar S.A."/>
            <person name="Yang D."/>
            <person name="Bader C.D."/>
            <person name="Teijaro C.N."/>
            <person name="Fluegel L."/>
            <person name="Davis C.M."/>
            <person name="Simpson J.R."/>
            <person name="Lauterbach L."/>
            <person name="Steele A.D."/>
            <person name="Gui C."/>
            <person name="Meng S."/>
            <person name="Li G."/>
            <person name="Viehrig K."/>
            <person name="Ye F."/>
            <person name="Su P."/>
            <person name="Kiefer A.F."/>
            <person name="Nichols A."/>
            <person name="Cepeda A.J."/>
            <person name="Yan W."/>
            <person name="Fan B."/>
            <person name="Jiang Y."/>
            <person name="Adhikari A."/>
            <person name="Zheng C.-J."/>
            <person name="Schuster L."/>
            <person name="Cowan T.M."/>
            <person name="Smanski M.J."/>
            <person name="Chevrette M.G."/>
            <person name="De Carvalho L.P.S."/>
            <person name="Shen B."/>
        </authorList>
    </citation>
    <scope>NUCLEOTIDE SEQUENCE [LARGE SCALE GENOMIC DNA]</scope>
    <source>
        <strain evidence="1 2">NPDC050403</strain>
    </source>
</reference>
<name>A0ABV3FTW0_9NOCA</name>
<gene>
    <name evidence="1" type="ORF">AB0I48_15010</name>
</gene>
<organism evidence="1 2">
    <name type="scientific">Nocardia aurea</name>
    <dbReference type="NCBI Taxonomy" id="2144174"/>
    <lineage>
        <taxon>Bacteria</taxon>
        <taxon>Bacillati</taxon>
        <taxon>Actinomycetota</taxon>
        <taxon>Actinomycetes</taxon>
        <taxon>Mycobacteriales</taxon>
        <taxon>Nocardiaceae</taxon>
        <taxon>Nocardia</taxon>
    </lineage>
</organism>
<evidence type="ECO:0000313" key="1">
    <source>
        <dbReference type="EMBL" id="MEV0708867.1"/>
    </source>
</evidence>
<proteinExistence type="predicted"/>
<dbReference type="EMBL" id="JBFAKC010000006">
    <property type="protein sequence ID" value="MEV0708867.1"/>
    <property type="molecule type" value="Genomic_DNA"/>
</dbReference>